<dbReference type="GO" id="GO:0004358">
    <property type="term" value="F:L-glutamate N-acetyltransferase activity, acting on acetyl-L-ornithine as donor"/>
    <property type="evidence" value="ECO:0007669"/>
    <property type="project" value="UniProtKB-UniRule"/>
</dbReference>
<dbReference type="PANTHER" id="PTHR23100">
    <property type="entry name" value="ARGININE BIOSYNTHESIS BIFUNCTIONAL PROTEIN ARGJ"/>
    <property type="match status" value="1"/>
</dbReference>
<dbReference type="HAMAP" id="MF_01106">
    <property type="entry name" value="ArgJ"/>
    <property type="match status" value="1"/>
</dbReference>
<evidence type="ECO:0000256" key="7">
    <source>
        <dbReference type="ARBA" id="ARBA00022813"/>
    </source>
</evidence>
<keyword evidence="4 10" id="KW-0055">Arginine biosynthesis</keyword>
<evidence type="ECO:0000256" key="10">
    <source>
        <dbReference type="HAMAP-Rule" id="MF_01106"/>
    </source>
</evidence>
<evidence type="ECO:0000256" key="3">
    <source>
        <dbReference type="ARBA" id="ARBA00022490"/>
    </source>
</evidence>
<comment type="similarity">
    <text evidence="1 10">Belongs to the ArgJ family.</text>
</comment>
<comment type="catalytic activity">
    <reaction evidence="10">
        <text>N(2)-acetyl-L-ornithine + L-glutamate = N-acetyl-L-glutamate + L-ornithine</text>
        <dbReference type="Rhea" id="RHEA:15349"/>
        <dbReference type="ChEBI" id="CHEBI:29985"/>
        <dbReference type="ChEBI" id="CHEBI:44337"/>
        <dbReference type="ChEBI" id="CHEBI:46911"/>
        <dbReference type="ChEBI" id="CHEBI:57805"/>
        <dbReference type="EC" id="2.3.1.35"/>
    </reaction>
</comment>
<dbReference type="Gene3D" id="3.60.70.12">
    <property type="entry name" value="L-amino peptidase D-ALA esterase/amidase"/>
    <property type="match status" value="1"/>
</dbReference>
<evidence type="ECO:0000256" key="2">
    <source>
        <dbReference type="ARBA" id="ARBA00011475"/>
    </source>
</evidence>
<comment type="pathway">
    <text evidence="10">Amino-acid biosynthesis; L-arginine biosynthesis; N(2)-acetyl-L-ornithine from L-glutamate: step 1/4.</text>
</comment>
<feature type="chain" id="PRO_5041749744" description="Arginine biosynthesis bifunctional protein ArgJ alpha chain" evidence="10">
    <location>
        <begin position="1"/>
        <end position="195"/>
    </location>
</feature>
<dbReference type="InterPro" id="IPR016117">
    <property type="entry name" value="ArgJ-like_dom_sf"/>
</dbReference>
<keyword evidence="7 10" id="KW-0068">Autocatalytic cleavage</keyword>
<dbReference type="Gene3D" id="3.10.20.340">
    <property type="entry name" value="ArgJ beta chain, C-terminal domain"/>
    <property type="match status" value="1"/>
</dbReference>
<proteinExistence type="inferred from homology"/>
<evidence type="ECO:0000313" key="12">
    <source>
        <dbReference type="Proteomes" id="UP000192320"/>
    </source>
</evidence>
<comment type="subunit">
    <text evidence="2 10">Heterotetramer of two alpha and two beta chains.</text>
</comment>
<feature type="binding site" evidence="10">
    <location>
        <position position="196"/>
    </location>
    <ligand>
        <name>substrate</name>
    </ligand>
</feature>
<keyword evidence="3 10" id="KW-0963">Cytoplasm</keyword>
<evidence type="ECO:0000256" key="4">
    <source>
        <dbReference type="ARBA" id="ARBA00022571"/>
    </source>
</evidence>
<dbReference type="RefSeq" id="WP_083025016.1">
    <property type="nucleotide sequence ID" value="NZ_AP022589.1"/>
</dbReference>
<sequence length="400" mass="40764">MTQTKLLREQGVTAPGGFRAAGIAAGIKASGKPDLALVFNEGPDYAAAAVFTSNQVKAAPVLWSSQVLKGGRLRAVILNSGGANACTGPGGFQDAHTTAEAVAAALSEWGTETGAAEVAVCSTGLIGDRLPMDKLLAGVTEVVQAMAGGLVGGDEAARAIMTTDTVPKQVALHHNGDWTVGGMAKGAGMLAPSLATMLVVLTTDAKVDADALDTALRRATAVTFDRLDIDGSCSTNDTVLLLASGASEIAPSQEDLDAAVRAVCDDLCAQLQADAEGVTKRVSITVSGADSDADALTAARIVARDSLVKTALFGSDPNWGRVLAAVGMVPFTIDPDRITVSFNGFPVFSEGMPMPGAREVDLSGADINVTVELNLGSGQASVRTTDLSHAYVEENSAYSS</sequence>
<dbReference type="CDD" id="cd02152">
    <property type="entry name" value="OAT"/>
    <property type="match status" value="1"/>
</dbReference>
<evidence type="ECO:0000256" key="9">
    <source>
        <dbReference type="ARBA" id="ARBA00023315"/>
    </source>
</evidence>
<evidence type="ECO:0000256" key="8">
    <source>
        <dbReference type="ARBA" id="ARBA00023268"/>
    </source>
</evidence>
<reference evidence="11 12" key="1">
    <citation type="submission" date="2017-02" db="EMBL/GenBank/DDBJ databases">
        <title>The new phylogeny of genus Mycobacterium.</title>
        <authorList>
            <person name="Tortoli E."/>
            <person name="Trovato A."/>
            <person name="Cirillo D.M."/>
        </authorList>
    </citation>
    <scope>NUCLEOTIDE SEQUENCE [LARGE SCALE GENOMIC DNA]</scope>
    <source>
        <strain evidence="11 12">DSM 45633</strain>
    </source>
</reference>
<keyword evidence="12" id="KW-1185">Reference proteome</keyword>
<protein>
    <recommendedName>
        <fullName evidence="10">Arginine biosynthesis bifunctional protein ArgJ</fullName>
    </recommendedName>
    <domain>
        <recommendedName>
            <fullName evidence="10">Glutamate N-acetyltransferase</fullName>
            <ecNumber evidence="10">2.3.1.35</ecNumber>
        </recommendedName>
        <alternativeName>
            <fullName evidence="10">Ornithine acetyltransferase</fullName>
            <shortName evidence="10">OATase</shortName>
        </alternativeName>
        <alternativeName>
            <fullName evidence="10">Ornithine transacetylase</fullName>
        </alternativeName>
    </domain>
    <domain>
        <recommendedName>
            <fullName evidence="10">Amino-acid acetyltransferase</fullName>
            <ecNumber evidence="10">2.3.1.1</ecNumber>
        </recommendedName>
        <alternativeName>
            <fullName evidence="10">N-acetylglutamate synthase</fullName>
            <shortName evidence="10">AGSase</shortName>
        </alternativeName>
    </domain>
    <component>
        <recommendedName>
            <fullName evidence="10">Arginine biosynthesis bifunctional protein ArgJ alpha chain</fullName>
        </recommendedName>
    </component>
    <component>
        <recommendedName>
            <fullName evidence="10">Arginine biosynthesis bifunctional protein ArgJ beta chain</fullName>
        </recommendedName>
    </component>
</protein>
<evidence type="ECO:0000256" key="6">
    <source>
        <dbReference type="ARBA" id="ARBA00022679"/>
    </source>
</evidence>
<dbReference type="NCBIfam" id="NF003802">
    <property type="entry name" value="PRK05388.1"/>
    <property type="match status" value="1"/>
</dbReference>
<comment type="caution">
    <text evidence="11">The sequence shown here is derived from an EMBL/GenBank/DDBJ whole genome shotgun (WGS) entry which is preliminary data.</text>
</comment>
<dbReference type="InterPro" id="IPR002813">
    <property type="entry name" value="Arg_biosynth_ArgJ"/>
</dbReference>
<comment type="function">
    <text evidence="10">Catalyzes two activities which are involved in the cyclic version of arginine biosynthesis: the synthesis of N-acetylglutamate from glutamate and acetyl-CoA as the acetyl donor, and of ornithine by transacetylation between N(2)-acetylornithine and glutamate.</text>
</comment>
<accession>A0A7I7R9Q3</accession>
<dbReference type="InterPro" id="IPR042195">
    <property type="entry name" value="ArgJ_beta_C"/>
</dbReference>
<feature type="binding site" evidence="10">
    <location>
        <position position="395"/>
    </location>
    <ligand>
        <name>substrate</name>
    </ligand>
</feature>
<keyword evidence="9 10" id="KW-0012">Acyltransferase</keyword>
<dbReference type="GO" id="GO:0004042">
    <property type="term" value="F:L-glutamate N-acetyltransferase activity"/>
    <property type="evidence" value="ECO:0007669"/>
    <property type="project" value="UniProtKB-UniRule"/>
</dbReference>
<keyword evidence="8 10" id="KW-0511">Multifunctional enzyme</keyword>
<dbReference type="SUPFAM" id="SSF56266">
    <property type="entry name" value="DmpA/ArgJ-like"/>
    <property type="match status" value="1"/>
</dbReference>
<feature type="site" description="Involved in the stabilization of negative charge on the oxyanion by the formation of the oxyanion hole" evidence="10">
    <location>
        <position position="124"/>
    </location>
</feature>
<evidence type="ECO:0000256" key="5">
    <source>
        <dbReference type="ARBA" id="ARBA00022605"/>
    </source>
</evidence>
<comment type="catalytic activity">
    <reaction evidence="10">
        <text>L-glutamate + acetyl-CoA = N-acetyl-L-glutamate + CoA + H(+)</text>
        <dbReference type="Rhea" id="RHEA:24292"/>
        <dbReference type="ChEBI" id="CHEBI:15378"/>
        <dbReference type="ChEBI" id="CHEBI:29985"/>
        <dbReference type="ChEBI" id="CHEBI:44337"/>
        <dbReference type="ChEBI" id="CHEBI:57287"/>
        <dbReference type="ChEBI" id="CHEBI:57288"/>
        <dbReference type="EC" id="2.3.1.1"/>
    </reaction>
</comment>
<dbReference type="GO" id="GO:0006526">
    <property type="term" value="P:L-arginine biosynthetic process"/>
    <property type="evidence" value="ECO:0007669"/>
    <property type="project" value="UniProtKB-UniRule"/>
</dbReference>
<dbReference type="EC" id="2.3.1.35" evidence="10"/>
<dbReference type="Pfam" id="PF01960">
    <property type="entry name" value="ArgJ"/>
    <property type="match status" value="1"/>
</dbReference>
<comment type="subcellular location">
    <subcellularLocation>
        <location evidence="10">Cytoplasm</location>
    </subcellularLocation>
</comment>
<dbReference type="EC" id="2.3.1.1" evidence="10"/>
<feature type="binding site" evidence="10">
    <location>
        <position position="162"/>
    </location>
    <ligand>
        <name>substrate</name>
    </ligand>
</feature>
<dbReference type="FunFam" id="3.10.20.340:FF:000005">
    <property type="entry name" value="Arginine biosynthesis bifunctional protein ArgJ"/>
    <property type="match status" value="1"/>
</dbReference>
<dbReference type="PANTHER" id="PTHR23100:SF0">
    <property type="entry name" value="ARGININE BIOSYNTHESIS BIFUNCTIONAL PROTEIN ARGJ, MITOCHONDRIAL"/>
    <property type="match status" value="1"/>
</dbReference>
<dbReference type="Proteomes" id="UP000192320">
    <property type="component" value="Unassembled WGS sequence"/>
</dbReference>
<feature type="active site" description="Nucleophile" evidence="10">
    <location>
        <position position="196"/>
    </location>
</feature>
<organism evidence="11 12">
    <name type="scientific">Mycolicibacter minnesotensis</name>
    <dbReference type="NCBI Taxonomy" id="1118379"/>
    <lineage>
        <taxon>Bacteria</taxon>
        <taxon>Bacillati</taxon>
        <taxon>Actinomycetota</taxon>
        <taxon>Actinomycetes</taxon>
        <taxon>Mycobacteriales</taxon>
        <taxon>Mycobacteriaceae</taxon>
        <taxon>Mycolicibacter</taxon>
    </lineage>
</organism>
<dbReference type="Gene3D" id="3.30.2330.10">
    <property type="entry name" value="arginine biosynthesis bifunctional protein suprefamily"/>
    <property type="match status" value="1"/>
</dbReference>
<keyword evidence="6 10" id="KW-0808">Transferase</keyword>
<dbReference type="EMBL" id="MVHZ01000007">
    <property type="protein sequence ID" value="ORB01271.1"/>
    <property type="molecule type" value="Genomic_DNA"/>
</dbReference>
<dbReference type="AlphaFoldDB" id="A0A7I7R9Q3"/>
<dbReference type="GO" id="GO:0006592">
    <property type="term" value="P:ornithine biosynthetic process"/>
    <property type="evidence" value="ECO:0007669"/>
    <property type="project" value="TreeGrafter"/>
</dbReference>
<feature type="binding site" evidence="10">
    <location>
        <position position="400"/>
    </location>
    <ligand>
        <name>substrate</name>
    </ligand>
</feature>
<feature type="binding site" evidence="10">
    <location>
        <position position="276"/>
    </location>
    <ligand>
        <name>substrate</name>
    </ligand>
</feature>
<name>A0A7I7R9Q3_9MYCO</name>
<feature type="site" description="Involved in the stabilization of negative charge on the oxyanion by the formation of the oxyanion hole" evidence="10">
    <location>
        <position position="123"/>
    </location>
</feature>
<dbReference type="NCBIfam" id="TIGR00120">
    <property type="entry name" value="ArgJ"/>
    <property type="match status" value="1"/>
</dbReference>
<feature type="chain" id="PRO_5041749745" description="Arginine biosynthesis bifunctional protein ArgJ beta chain" evidence="10">
    <location>
        <begin position="196"/>
        <end position="400"/>
    </location>
</feature>
<comment type="pathway">
    <text evidence="10">Amino-acid biosynthesis; L-arginine biosynthesis; L-ornithine and N-acetyl-L-glutamate from L-glutamate and N(2)-acetyl-L-ornithine (cyclic): step 1/1.</text>
</comment>
<evidence type="ECO:0000313" key="11">
    <source>
        <dbReference type="EMBL" id="ORB01271.1"/>
    </source>
</evidence>
<dbReference type="OrthoDB" id="9804242at2"/>
<gene>
    <name evidence="10" type="primary">argJ</name>
    <name evidence="11" type="ORF">BST33_08735</name>
</gene>
<keyword evidence="5 10" id="KW-0028">Amino-acid biosynthesis</keyword>
<feature type="binding site" evidence="10">
    <location>
        <position position="185"/>
    </location>
    <ligand>
        <name>substrate</name>
    </ligand>
</feature>
<evidence type="ECO:0000256" key="1">
    <source>
        <dbReference type="ARBA" id="ARBA00006774"/>
    </source>
</evidence>
<feature type="site" description="Cleavage; by autolysis" evidence="10">
    <location>
        <begin position="195"/>
        <end position="196"/>
    </location>
</feature>
<dbReference type="GO" id="GO:0005737">
    <property type="term" value="C:cytoplasm"/>
    <property type="evidence" value="ECO:0007669"/>
    <property type="project" value="UniProtKB-SubCell"/>
</dbReference>